<keyword evidence="2 5" id="KW-0812">Transmembrane</keyword>
<proteinExistence type="predicted"/>
<feature type="transmembrane region" description="Helical" evidence="5">
    <location>
        <begin position="379"/>
        <end position="398"/>
    </location>
</feature>
<feature type="transmembrane region" description="Helical" evidence="5">
    <location>
        <begin position="345"/>
        <end position="367"/>
    </location>
</feature>
<comment type="subcellular location">
    <subcellularLocation>
        <location evidence="1">Membrane</location>
        <topology evidence="1">Multi-pass membrane protein</topology>
    </subcellularLocation>
</comment>
<name>A0A4P6EK00_9MICO</name>
<keyword evidence="4 5" id="KW-0472">Membrane</keyword>
<feature type="transmembrane region" description="Helical" evidence="5">
    <location>
        <begin position="165"/>
        <end position="186"/>
    </location>
</feature>
<reference evidence="7 8" key="1">
    <citation type="submission" date="2019-01" db="EMBL/GenBank/DDBJ databases">
        <title>Genome sequencing of strain 2JSPR-7.</title>
        <authorList>
            <person name="Heo J."/>
            <person name="Kim S.-J."/>
            <person name="Kim J.-S."/>
            <person name="Hong S.-B."/>
            <person name="Kwon S.-W."/>
        </authorList>
    </citation>
    <scope>NUCLEOTIDE SEQUENCE [LARGE SCALE GENOMIC DNA]</scope>
    <source>
        <strain evidence="7 8">2JSPR-7</strain>
    </source>
</reference>
<evidence type="ECO:0000259" key="6">
    <source>
        <dbReference type="Pfam" id="PF13515"/>
    </source>
</evidence>
<dbReference type="InterPro" id="IPR049453">
    <property type="entry name" value="Memb_transporter_dom"/>
</dbReference>
<gene>
    <name evidence="7" type="ORF">ET495_06820</name>
</gene>
<dbReference type="EMBL" id="CP035495">
    <property type="protein sequence ID" value="QAY63000.1"/>
    <property type="molecule type" value="Genomic_DNA"/>
</dbReference>
<keyword evidence="3 5" id="KW-1133">Transmembrane helix</keyword>
<evidence type="ECO:0000256" key="3">
    <source>
        <dbReference type="ARBA" id="ARBA00022989"/>
    </source>
</evidence>
<keyword evidence="8" id="KW-1185">Reference proteome</keyword>
<dbReference type="GO" id="GO:0016020">
    <property type="term" value="C:membrane"/>
    <property type="evidence" value="ECO:0007669"/>
    <property type="project" value="UniProtKB-SubCell"/>
</dbReference>
<evidence type="ECO:0000313" key="7">
    <source>
        <dbReference type="EMBL" id="QAY63000.1"/>
    </source>
</evidence>
<dbReference type="AlphaFoldDB" id="A0A4P6EK00"/>
<dbReference type="Proteomes" id="UP000291758">
    <property type="component" value="Chromosome"/>
</dbReference>
<sequence length="435" mass="44391">MSLSLPLAADPLRAAAREVLHRDVVRDSLQVARLRGTVAPALRVGLASGLAIALPALAGHREASAFAALGALTSLYCRDDPYRRRGVLLTWVAGVLVATIAVFSLVTALGAPAAVGFALMAALAAAATALVLLLRMGAPGATMLIFCAGAGMSGAPTLADVLPRTLAGTGGALLAWVVCMTGALLHPTAPARLAVRRAATAVRAALRDPGPRRHAVARARIAAAREALADDASWRRTRPTALALAHSVHALVTALDATSTEVTLPPRHPLGAQLREALRGPRWRLAAARVLTGGAAAATVATALGLGHASWAVMGSTAVLQGASARHAAVRAVQRAAGTAAGALLLAYPLLSLHLGFWATAATVVVLSVTTEVVVGRNYGLAQVTIAPMALLMTTLGQSADPASLARDRALDTALGAGAGLLAVLLVHRYRRHRV</sequence>
<feature type="domain" description="Integral membrane bound transporter" evidence="6">
    <location>
        <begin position="297"/>
        <end position="422"/>
    </location>
</feature>
<evidence type="ECO:0000256" key="1">
    <source>
        <dbReference type="ARBA" id="ARBA00004141"/>
    </source>
</evidence>
<dbReference type="OrthoDB" id="581879at2"/>
<dbReference type="KEGG" id="xyl:ET495_06820"/>
<feature type="transmembrane region" description="Helical" evidence="5">
    <location>
        <begin position="88"/>
        <end position="109"/>
    </location>
</feature>
<feature type="transmembrane region" description="Helical" evidence="5">
    <location>
        <begin position="141"/>
        <end position="159"/>
    </location>
</feature>
<protein>
    <submittedName>
        <fullName evidence="7">FUSC family protein</fullName>
    </submittedName>
</protein>
<feature type="transmembrane region" description="Helical" evidence="5">
    <location>
        <begin position="285"/>
        <end position="306"/>
    </location>
</feature>
<evidence type="ECO:0000256" key="5">
    <source>
        <dbReference type="SAM" id="Phobius"/>
    </source>
</evidence>
<feature type="transmembrane region" description="Helical" evidence="5">
    <location>
        <begin position="410"/>
        <end position="427"/>
    </location>
</feature>
<dbReference type="RefSeq" id="WP_129203684.1">
    <property type="nucleotide sequence ID" value="NZ_CP035495.1"/>
</dbReference>
<dbReference type="Pfam" id="PF13515">
    <property type="entry name" value="FUSC_2"/>
    <property type="match status" value="1"/>
</dbReference>
<evidence type="ECO:0000256" key="2">
    <source>
        <dbReference type="ARBA" id="ARBA00022692"/>
    </source>
</evidence>
<feature type="transmembrane region" description="Helical" evidence="5">
    <location>
        <begin position="115"/>
        <end position="134"/>
    </location>
</feature>
<accession>A0A4P6EK00</accession>
<evidence type="ECO:0000313" key="8">
    <source>
        <dbReference type="Proteomes" id="UP000291758"/>
    </source>
</evidence>
<organism evidence="7 8">
    <name type="scientific">Xylanimonas allomyrinae</name>
    <dbReference type="NCBI Taxonomy" id="2509459"/>
    <lineage>
        <taxon>Bacteria</taxon>
        <taxon>Bacillati</taxon>
        <taxon>Actinomycetota</taxon>
        <taxon>Actinomycetes</taxon>
        <taxon>Micrococcales</taxon>
        <taxon>Promicromonosporaceae</taxon>
        <taxon>Xylanimonas</taxon>
    </lineage>
</organism>
<evidence type="ECO:0000256" key="4">
    <source>
        <dbReference type="ARBA" id="ARBA00023136"/>
    </source>
</evidence>